<dbReference type="Pfam" id="PF00015">
    <property type="entry name" value="MCPsignal"/>
    <property type="match status" value="1"/>
</dbReference>
<sequence>MAALRCNPRFPVTCKRLGHKLAAGFLLVIALMAALAVVGNIQVNRIDAALTQINEVSSVKQRHAIDFRASVHGLAIALRDVVMLEDGPSRQQALAEIDALTADCQSAAKALDELLARDADAQDHPLLQAIQLKQRQVEPGIARVRELRPLGALPEDMAAAMDQVRPGLVGWLASINAFSHWQEEKGRKAADQARDVAAGFAWLMIGATVMALMVGLIIARPVGARVVGAFGDTARVAERISHGDLDFDIPAAKGRDEVAQLRAAMARMKQRLVDVVQAQSEMERQHAAGAMDYRIDSTLFSGQFARMVEQTNMLVAVHVRTENELAHLMSRYAEGDLSEDMPRLPGQMAALSTHMDGVKANLMRLHDAIQHLAGAAAAGDFSQRGDAQAFDHDFRAMVEQLNALMATVDGHLEQQSGFLRALASGDLGARLAGAAQGVFARIQHDANVSAGNLAQMVRAIVDVARGVEASATQLLGDSSAMAQDSARQAQALQAAAAGLGALALAIQDNAGQASEADALAGSAAGGARSNGQRMERAVGQMQAIARTSARMVDIVSVIDGLAFRINLLALNAAVEAARAGEHGRGFAVVADEVRQLAQRAATSAKDIRTLIDLSRQQVSGGVAEVEDSGKQLGDLVRDIAAVSERMTHLAQAAQRQGQEAVGLGATVTTVLQATEVMVDSTQRACLQSEQVRSLGQSLLQAASRFRLP</sequence>
<evidence type="ECO:0000313" key="9">
    <source>
        <dbReference type="Proteomes" id="UP000550609"/>
    </source>
</evidence>
<dbReference type="SUPFAM" id="SSF158472">
    <property type="entry name" value="HAMP domain-like"/>
    <property type="match status" value="1"/>
</dbReference>
<dbReference type="Pfam" id="PF18575">
    <property type="entry name" value="HAMP_N3"/>
    <property type="match status" value="1"/>
</dbReference>
<dbReference type="Pfam" id="PF00672">
    <property type="entry name" value="HAMP"/>
    <property type="match status" value="1"/>
</dbReference>
<dbReference type="PROSITE" id="PS50111">
    <property type="entry name" value="CHEMOTAXIS_TRANSDUC_2"/>
    <property type="match status" value="1"/>
</dbReference>
<feature type="domain" description="Methyl-accepting transducer" evidence="6">
    <location>
        <begin position="463"/>
        <end position="692"/>
    </location>
</feature>
<accession>A0A7W3V023</accession>
<comment type="caution">
    <text evidence="8">The sequence shown here is derived from an EMBL/GenBank/DDBJ whole genome shotgun (WGS) entry which is preliminary data.</text>
</comment>
<reference evidence="8 9" key="1">
    <citation type="submission" date="2020-08" db="EMBL/GenBank/DDBJ databases">
        <title>Stenotrophomonas sp. W1S232.</title>
        <authorList>
            <person name="Deng Y."/>
        </authorList>
    </citation>
    <scope>NUCLEOTIDE SEQUENCE [LARGE SCALE GENOMIC DNA]</scope>
    <source>
        <strain evidence="8 9">W1S232</strain>
    </source>
</reference>
<dbReference type="InterPro" id="IPR003660">
    <property type="entry name" value="HAMP_dom"/>
</dbReference>
<name>A0A7W3V023_9GAMM</name>
<evidence type="ECO:0000256" key="1">
    <source>
        <dbReference type="ARBA" id="ARBA00022481"/>
    </source>
</evidence>
<dbReference type="SUPFAM" id="SSF58104">
    <property type="entry name" value="Methyl-accepting chemotaxis protein (MCP) signaling domain"/>
    <property type="match status" value="1"/>
</dbReference>
<dbReference type="GO" id="GO:0005886">
    <property type="term" value="C:plasma membrane"/>
    <property type="evidence" value="ECO:0007669"/>
    <property type="project" value="TreeGrafter"/>
</dbReference>
<gene>
    <name evidence="8" type="ORF">H4O09_08095</name>
</gene>
<dbReference type="Proteomes" id="UP000550609">
    <property type="component" value="Unassembled WGS sequence"/>
</dbReference>
<dbReference type="InterPro" id="IPR024478">
    <property type="entry name" value="HlyB_4HB_MCP"/>
</dbReference>
<comment type="similarity">
    <text evidence="2">Belongs to the methyl-accepting chemotaxis (MCP) protein family.</text>
</comment>
<dbReference type="PANTHER" id="PTHR43531:SF14">
    <property type="entry name" value="METHYL-ACCEPTING CHEMOTAXIS PROTEIN I-RELATED"/>
    <property type="match status" value="1"/>
</dbReference>
<dbReference type="PROSITE" id="PS50885">
    <property type="entry name" value="HAMP"/>
    <property type="match status" value="2"/>
</dbReference>
<evidence type="ECO:0000259" key="7">
    <source>
        <dbReference type="PROSITE" id="PS50885"/>
    </source>
</evidence>
<dbReference type="CDD" id="cd06225">
    <property type="entry name" value="HAMP"/>
    <property type="match status" value="1"/>
</dbReference>
<organism evidence="8 9">
    <name type="scientific">Stenotrophomonas koreensis</name>
    <dbReference type="NCBI Taxonomy" id="266128"/>
    <lineage>
        <taxon>Bacteria</taxon>
        <taxon>Pseudomonadati</taxon>
        <taxon>Pseudomonadota</taxon>
        <taxon>Gammaproteobacteria</taxon>
        <taxon>Lysobacterales</taxon>
        <taxon>Lysobacteraceae</taxon>
        <taxon>Stenotrophomonas</taxon>
    </lineage>
</organism>
<feature type="coiled-coil region" evidence="4">
    <location>
        <begin position="90"/>
        <end position="117"/>
    </location>
</feature>
<dbReference type="PANTHER" id="PTHR43531">
    <property type="entry name" value="PROTEIN ICFG"/>
    <property type="match status" value="1"/>
</dbReference>
<dbReference type="InterPro" id="IPR051310">
    <property type="entry name" value="MCP_chemotaxis"/>
</dbReference>
<feature type="domain" description="HAMP" evidence="7">
    <location>
        <begin position="406"/>
        <end position="458"/>
    </location>
</feature>
<evidence type="ECO:0000313" key="8">
    <source>
        <dbReference type="EMBL" id="MBB1117008.1"/>
    </source>
</evidence>
<feature type="transmembrane region" description="Helical" evidence="5">
    <location>
        <begin position="200"/>
        <end position="219"/>
    </location>
</feature>
<dbReference type="AlphaFoldDB" id="A0A7W3V023"/>
<dbReference type="EMBL" id="JACIUV010000003">
    <property type="protein sequence ID" value="MBB1117008.1"/>
    <property type="molecule type" value="Genomic_DNA"/>
</dbReference>
<keyword evidence="5" id="KW-0472">Membrane</keyword>
<evidence type="ECO:0000256" key="5">
    <source>
        <dbReference type="SAM" id="Phobius"/>
    </source>
</evidence>
<protein>
    <submittedName>
        <fullName evidence="8">MCP four helix bundle domain-containing protein</fullName>
    </submittedName>
</protein>
<feature type="transmembrane region" description="Helical" evidence="5">
    <location>
        <begin position="21"/>
        <end position="41"/>
    </location>
</feature>
<dbReference type="InterPro" id="IPR004089">
    <property type="entry name" value="MCPsignal_dom"/>
</dbReference>
<evidence type="ECO:0000259" key="6">
    <source>
        <dbReference type="PROSITE" id="PS50111"/>
    </source>
</evidence>
<keyword evidence="3" id="KW-0807">Transducer</keyword>
<dbReference type="Gene3D" id="1.20.120.1530">
    <property type="match status" value="2"/>
</dbReference>
<feature type="domain" description="HAMP" evidence="7">
    <location>
        <begin position="224"/>
        <end position="277"/>
    </location>
</feature>
<dbReference type="GO" id="GO:0007165">
    <property type="term" value="P:signal transduction"/>
    <property type="evidence" value="ECO:0007669"/>
    <property type="project" value="UniProtKB-KW"/>
</dbReference>
<dbReference type="Gene3D" id="1.10.287.950">
    <property type="entry name" value="Methyl-accepting chemotaxis protein"/>
    <property type="match status" value="1"/>
</dbReference>
<keyword evidence="5" id="KW-1133">Transmembrane helix</keyword>
<keyword evidence="4" id="KW-0175">Coiled coil</keyword>
<dbReference type="GO" id="GO:0004888">
    <property type="term" value="F:transmembrane signaling receptor activity"/>
    <property type="evidence" value="ECO:0007669"/>
    <property type="project" value="TreeGrafter"/>
</dbReference>
<dbReference type="SMART" id="SM00304">
    <property type="entry name" value="HAMP"/>
    <property type="match status" value="2"/>
</dbReference>
<evidence type="ECO:0000256" key="3">
    <source>
        <dbReference type="PROSITE-ProRule" id="PRU00284"/>
    </source>
</evidence>
<keyword evidence="5" id="KW-0812">Transmembrane</keyword>
<dbReference type="GO" id="GO:0006935">
    <property type="term" value="P:chemotaxis"/>
    <property type="evidence" value="ECO:0007669"/>
    <property type="project" value="UniProtKB-KW"/>
</dbReference>
<dbReference type="SMART" id="SM00283">
    <property type="entry name" value="MA"/>
    <property type="match status" value="1"/>
</dbReference>
<dbReference type="InterPro" id="IPR041395">
    <property type="entry name" value="McpB_HAMP_3rd"/>
</dbReference>
<evidence type="ECO:0000256" key="2">
    <source>
        <dbReference type="ARBA" id="ARBA00029447"/>
    </source>
</evidence>
<dbReference type="Pfam" id="PF12729">
    <property type="entry name" value="4HB_MCP_1"/>
    <property type="match status" value="1"/>
</dbReference>
<proteinExistence type="inferred from homology"/>
<evidence type="ECO:0000256" key="4">
    <source>
        <dbReference type="SAM" id="Coils"/>
    </source>
</evidence>
<keyword evidence="1" id="KW-0488">Methylation</keyword>